<keyword evidence="13" id="KW-0157">Chromophore</keyword>
<dbReference type="SMART" id="SM00091">
    <property type="entry name" value="PAS"/>
    <property type="match status" value="1"/>
</dbReference>
<keyword evidence="6" id="KW-0716">Sensory transduction</keyword>
<evidence type="ECO:0000256" key="7">
    <source>
        <dbReference type="ARBA" id="ARBA00022630"/>
    </source>
</evidence>
<dbReference type="EC" id="2.7.13.3" evidence="2"/>
<dbReference type="SMART" id="SM00086">
    <property type="entry name" value="PAC"/>
    <property type="match status" value="1"/>
</dbReference>
<dbReference type="Gene3D" id="3.30.565.10">
    <property type="entry name" value="Histidine kinase-like ATPase, C-terminal domain"/>
    <property type="match status" value="1"/>
</dbReference>
<evidence type="ECO:0000256" key="14">
    <source>
        <dbReference type="ARBA" id="ARBA00023170"/>
    </source>
</evidence>
<name>A0A6L9MM74_9HYPH</name>
<evidence type="ECO:0000256" key="10">
    <source>
        <dbReference type="ARBA" id="ARBA00022741"/>
    </source>
</evidence>
<dbReference type="SMART" id="SM00911">
    <property type="entry name" value="HWE_HK"/>
    <property type="match status" value="1"/>
</dbReference>
<organism evidence="17 18">
    <name type="scientific">Aurantimonas aggregata</name>
    <dbReference type="NCBI Taxonomy" id="2047720"/>
    <lineage>
        <taxon>Bacteria</taxon>
        <taxon>Pseudomonadati</taxon>
        <taxon>Pseudomonadota</taxon>
        <taxon>Alphaproteobacteria</taxon>
        <taxon>Hyphomicrobiales</taxon>
        <taxon>Aurantimonadaceae</taxon>
        <taxon>Aurantimonas</taxon>
    </lineage>
</organism>
<dbReference type="PROSITE" id="PS50113">
    <property type="entry name" value="PAC"/>
    <property type="match status" value="1"/>
</dbReference>
<proteinExistence type="predicted"/>
<evidence type="ECO:0000256" key="11">
    <source>
        <dbReference type="ARBA" id="ARBA00022777"/>
    </source>
</evidence>
<dbReference type="InterPro" id="IPR001610">
    <property type="entry name" value="PAC"/>
</dbReference>
<dbReference type="PANTHER" id="PTHR47429">
    <property type="entry name" value="PROTEIN TWIN LOV 1"/>
    <property type="match status" value="1"/>
</dbReference>
<dbReference type="PANTHER" id="PTHR47429:SF8">
    <property type="entry name" value="PHOTOTROPIN-1-LIKE"/>
    <property type="match status" value="1"/>
</dbReference>
<protein>
    <recommendedName>
        <fullName evidence="3">Blue-light-activated histidine kinase</fullName>
        <ecNumber evidence="2">2.7.13.3</ecNumber>
    </recommendedName>
</protein>
<dbReference type="InterPro" id="IPR000014">
    <property type="entry name" value="PAS"/>
</dbReference>
<dbReference type="CDD" id="cd00130">
    <property type="entry name" value="PAS"/>
    <property type="match status" value="1"/>
</dbReference>
<evidence type="ECO:0000256" key="8">
    <source>
        <dbReference type="ARBA" id="ARBA00022643"/>
    </source>
</evidence>
<dbReference type="GO" id="GO:0009881">
    <property type="term" value="F:photoreceptor activity"/>
    <property type="evidence" value="ECO:0007669"/>
    <property type="project" value="UniProtKB-KW"/>
</dbReference>
<keyword evidence="18" id="KW-1185">Reference proteome</keyword>
<feature type="domain" description="PAC" evidence="16">
    <location>
        <begin position="100"/>
        <end position="154"/>
    </location>
</feature>
<comment type="caution">
    <text evidence="17">The sequence shown here is derived from an EMBL/GenBank/DDBJ whole genome shotgun (WGS) entry which is preliminary data.</text>
</comment>
<keyword evidence="10" id="KW-0547">Nucleotide-binding</keyword>
<dbReference type="InterPro" id="IPR000700">
    <property type="entry name" value="PAS-assoc_C"/>
</dbReference>
<sequence>MDAAVGAAFKGDAPAASQAVVLPDRRELALVAVERTRMPMVVSDARQPDCPIVLANHAFLALTGYSAEEVIGRNCRFLQGPDTDPSDVEAIRQGLRARTEDIEVELLNYRKDGSAFWNQLAISPVTDEMGEVIYYFASQKDVSARRRAEQMEATERLLLMEVDHRAMNALALVQSFVSLSKADTAIGYATAVRERVETLARAHRLLGEAGWSGVDLGRLLAAETPEEHTGCVCASGTSIQLPTPLVQPMAVVLHELMTNATRHGSLRHLSGAVEVEWLRLSQSLLIKWRETGAHDVAEPTEAGVGIRLLEGVVTRQLGGGVKWSWPCSGLCLELEVPMEAAE</sequence>
<dbReference type="SUPFAM" id="SSF55785">
    <property type="entry name" value="PYP-like sensor domain (PAS domain)"/>
    <property type="match status" value="1"/>
</dbReference>
<dbReference type="AlphaFoldDB" id="A0A6L9MM74"/>
<feature type="domain" description="PAS" evidence="15">
    <location>
        <begin position="25"/>
        <end position="98"/>
    </location>
</feature>
<evidence type="ECO:0000256" key="2">
    <source>
        <dbReference type="ARBA" id="ARBA00012438"/>
    </source>
</evidence>
<dbReference type="Pfam" id="PF07536">
    <property type="entry name" value="HWE_HK"/>
    <property type="match status" value="1"/>
</dbReference>
<evidence type="ECO:0000256" key="3">
    <source>
        <dbReference type="ARBA" id="ARBA00021740"/>
    </source>
</evidence>
<dbReference type="GO" id="GO:0004673">
    <property type="term" value="F:protein histidine kinase activity"/>
    <property type="evidence" value="ECO:0007669"/>
    <property type="project" value="UniProtKB-EC"/>
</dbReference>
<reference evidence="17 18" key="1">
    <citation type="submission" date="2020-01" db="EMBL/GenBank/DDBJ databases">
        <title>Genomes of bacteria type strains.</title>
        <authorList>
            <person name="Chen J."/>
            <person name="Zhu S."/>
            <person name="Chen J."/>
        </authorList>
    </citation>
    <scope>NUCLEOTIDE SEQUENCE [LARGE SCALE GENOMIC DNA]</scope>
    <source>
        <strain evidence="17 18">KCTC 52919</strain>
    </source>
</reference>
<keyword evidence="14" id="KW-0675">Receptor</keyword>
<dbReference type="InterPro" id="IPR035965">
    <property type="entry name" value="PAS-like_dom_sf"/>
</dbReference>
<keyword evidence="8" id="KW-0288">FMN</keyword>
<keyword evidence="9" id="KW-0808">Transferase</keyword>
<keyword evidence="11" id="KW-0418">Kinase</keyword>
<evidence type="ECO:0000256" key="1">
    <source>
        <dbReference type="ARBA" id="ARBA00000085"/>
    </source>
</evidence>
<evidence type="ECO:0000259" key="16">
    <source>
        <dbReference type="PROSITE" id="PS50113"/>
    </source>
</evidence>
<keyword evidence="7" id="KW-0285">Flavoprotein</keyword>
<dbReference type="Proteomes" id="UP000476332">
    <property type="component" value="Unassembled WGS sequence"/>
</dbReference>
<evidence type="ECO:0000313" key="18">
    <source>
        <dbReference type="Proteomes" id="UP000476332"/>
    </source>
</evidence>
<evidence type="ECO:0000256" key="9">
    <source>
        <dbReference type="ARBA" id="ARBA00022679"/>
    </source>
</evidence>
<dbReference type="InterPro" id="IPR011102">
    <property type="entry name" value="Sig_transdc_His_kinase_HWE"/>
</dbReference>
<dbReference type="RefSeq" id="WP_163045801.1">
    <property type="nucleotide sequence ID" value="NZ_JAAAMJ010000023.1"/>
</dbReference>
<evidence type="ECO:0000256" key="6">
    <source>
        <dbReference type="ARBA" id="ARBA00022606"/>
    </source>
</evidence>
<dbReference type="PROSITE" id="PS50112">
    <property type="entry name" value="PAS"/>
    <property type="match status" value="1"/>
</dbReference>
<dbReference type="GO" id="GO:0005524">
    <property type="term" value="F:ATP binding"/>
    <property type="evidence" value="ECO:0007669"/>
    <property type="project" value="UniProtKB-KW"/>
</dbReference>
<keyword evidence="12" id="KW-0067">ATP-binding</keyword>
<dbReference type="NCBIfam" id="TIGR00229">
    <property type="entry name" value="sensory_box"/>
    <property type="match status" value="1"/>
</dbReference>
<evidence type="ECO:0000256" key="5">
    <source>
        <dbReference type="ARBA" id="ARBA00022553"/>
    </source>
</evidence>
<evidence type="ECO:0000256" key="12">
    <source>
        <dbReference type="ARBA" id="ARBA00022840"/>
    </source>
</evidence>
<keyword evidence="4" id="KW-0600">Photoreceptor protein</keyword>
<evidence type="ECO:0000313" key="17">
    <source>
        <dbReference type="EMBL" id="NDV88949.1"/>
    </source>
</evidence>
<dbReference type="Gene3D" id="3.30.450.20">
    <property type="entry name" value="PAS domain"/>
    <property type="match status" value="1"/>
</dbReference>
<evidence type="ECO:0000259" key="15">
    <source>
        <dbReference type="PROSITE" id="PS50112"/>
    </source>
</evidence>
<evidence type="ECO:0000256" key="4">
    <source>
        <dbReference type="ARBA" id="ARBA00022543"/>
    </source>
</evidence>
<evidence type="ECO:0000256" key="13">
    <source>
        <dbReference type="ARBA" id="ARBA00022991"/>
    </source>
</evidence>
<dbReference type="EMBL" id="JAAAMJ010000023">
    <property type="protein sequence ID" value="NDV88949.1"/>
    <property type="molecule type" value="Genomic_DNA"/>
</dbReference>
<accession>A0A6L9MM74</accession>
<dbReference type="Pfam" id="PF13426">
    <property type="entry name" value="PAS_9"/>
    <property type="match status" value="1"/>
</dbReference>
<comment type="catalytic activity">
    <reaction evidence="1">
        <text>ATP + protein L-histidine = ADP + protein N-phospho-L-histidine.</text>
        <dbReference type="EC" id="2.7.13.3"/>
    </reaction>
</comment>
<keyword evidence="5" id="KW-0597">Phosphoprotein</keyword>
<gene>
    <name evidence="17" type="ORF">GTW51_19885</name>
</gene>
<dbReference type="InterPro" id="IPR036890">
    <property type="entry name" value="HATPase_C_sf"/>
</dbReference>